<gene>
    <name evidence="1" type="ORF">EZS27_041025</name>
</gene>
<keyword evidence="1" id="KW-0418">Kinase</keyword>
<evidence type="ECO:0000313" key="1">
    <source>
        <dbReference type="EMBL" id="KAA6307307.1"/>
    </source>
</evidence>
<proteinExistence type="predicted"/>
<dbReference type="GO" id="GO:0004674">
    <property type="term" value="F:protein serine/threonine kinase activity"/>
    <property type="evidence" value="ECO:0007669"/>
    <property type="project" value="UniProtKB-EC"/>
</dbReference>
<dbReference type="Pfam" id="PF13149">
    <property type="entry name" value="Mfa_like_1"/>
    <property type="match status" value="1"/>
</dbReference>
<reference evidence="1" key="1">
    <citation type="submission" date="2019-03" db="EMBL/GenBank/DDBJ databases">
        <title>Single cell metagenomics reveals metabolic interactions within the superorganism composed of flagellate Streblomastix strix and complex community of Bacteroidetes bacteria on its surface.</title>
        <authorList>
            <person name="Treitli S.C."/>
            <person name="Kolisko M."/>
            <person name="Husnik F."/>
            <person name="Keeling P."/>
            <person name="Hampl V."/>
        </authorList>
    </citation>
    <scope>NUCLEOTIDE SEQUENCE</scope>
    <source>
        <strain evidence="1">STM</strain>
    </source>
</reference>
<dbReference type="CDD" id="cd13120">
    <property type="entry name" value="BF2867_like_N"/>
    <property type="match status" value="1"/>
</dbReference>
<name>A0A5J4PCW1_9ZZZZ</name>
<dbReference type="EMBL" id="SNRY01009267">
    <property type="protein sequence ID" value="KAA6307307.1"/>
    <property type="molecule type" value="Genomic_DNA"/>
</dbReference>
<feature type="non-terminal residue" evidence="1">
    <location>
        <position position="233"/>
    </location>
</feature>
<protein>
    <submittedName>
        <fullName evidence="1">Serine/threonine-protein kinase pkn1</fullName>
        <ecNumber evidence="1">2.7.11.1</ecNumber>
    </submittedName>
</protein>
<dbReference type="InterPro" id="IPR025049">
    <property type="entry name" value="Mfa-like_1"/>
</dbReference>
<accession>A0A5J4PCW1</accession>
<dbReference type="PROSITE" id="PS51257">
    <property type="entry name" value="PROKAR_LIPOPROTEIN"/>
    <property type="match status" value="1"/>
</dbReference>
<dbReference type="InterPro" id="IPR042278">
    <property type="entry name" value="Mfa-like_1_N"/>
</dbReference>
<comment type="caution">
    <text evidence="1">The sequence shown here is derived from an EMBL/GenBank/DDBJ whole genome shotgun (WGS) entry which is preliminary data.</text>
</comment>
<dbReference type="AlphaFoldDB" id="A0A5J4PCW1"/>
<keyword evidence="1" id="KW-0808">Transferase</keyword>
<organism evidence="1">
    <name type="scientific">termite gut metagenome</name>
    <dbReference type="NCBI Taxonomy" id="433724"/>
    <lineage>
        <taxon>unclassified sequences</taxon>
        <taxon>metagenomes</taxon>
        <taxon>organismal metagenomes</taxon>
    </lineage>
</organism>
<sequence length="233" mass="26262">MTLSMRVLGGWLIGAILLIGCNADDDHRPVSGNEVVKFNSWLSEVSSVSRASEIEVPITKEEWRIGDYIGVYMKENGKPLSDNVIIGNVNNNKYISTKDGKNSIFIATSEKNEIYYPYNSPVVSFVAYYPYKDSLTTNYLYPIDISNQKEDLKSVDLLYATFENKSSESMNVPLTFHHQLTKLVLNLQPNLAEDRNTHFKDIKVLANGFYTKAKFSLVNKLISDLKGIETISA</sequence>
<dbReference type="Gene3D" id="2.60.40.2620">
    <property type="entry name" value="Fimbrillin-like"/>
    <property type="match status" value="1"/>
</dbReference>
<dbReference type="EC" id="2.7.11.1" evidence="1"/>